<dbReference type="InterPro" id="IPR012337">
    <property type="entry name" value="RNaseH-like_sf"/>
</dbReference>
<dbReference type="InterPro" id="IPR036397">
    <property type="entry name" value="RNaseH_sf"/>
</dbReference>
<reference evidence="2 3" key="1">
    <citation type="journal article" date="2024" name="G3 (Bethesda)">
        <title>Genome assembly of Hibiscus sabdariffa L. provides insights into metabolisms of medicinal natural products.</title>
        <authorList>
            <person name="Kim T."/>
        </authorList>
    </citation>
    <scope>NUCLEOTIDE SEQUENCE [LARGE SCALE GENOMIC DNA]</scope>
    <source>
        <strain evidence="2">TK-2024</strain>
        <tissue evidence="2">Old leaves</tissue>
    </source>
</reference>
<sequence>MSWISPPTKFIKFNVDGAMKVDGSAGGIGGTIRTPRCETLIFFYEPIDSNPPILAELLAIKFGITLFYSLKSRDKSRLVVESDCKTTLEWISNPSSCPTMFPSIVQSIVNVSDSRNMVFKFIPRSENVGANMLAKEGIGVVLFALDAVPELTRFSQAHVLSELRRYTALRSMEFHLNHRKMHQ</sequence>
<feature type="domain" description="RNase H type-1" evidence="1">
    <location>
        <begin position="14"/>
        <end position="136"/>
    </location>
</feature>
<protein>
    <recommendedName>
        <fullName evidence="1">RNase H type-1 domain-containing protein</fullName>
    </recommendedName>
</protein>
<keyword evidence="3" id="KW-1185">Reference proteome</keyword>
<name>A0ABR2B2W3_9ROSI</name>
<dbReference type="EMBL" id="JBBPBM010000198">
    <property type="protein sequence ID" value="KAK8501069.1"/>
    <property type="molecule type" value="Genomic_DNA"/>
</dbReference>
<dbReference type="Pfam" id="PF13456">
    <property type="entry name" value="RVT_3"/>
    <property type="match status" value="1"/>
</dbReference>
<comment type="caution">
    <text evidence="2">The sequence shown here is derived from an EMBL/GenBank/DDBJ whole genome shotgun (WGS) entry which is preliminary data.</text>
</comment>
<dbReference type="PANTHER" id="PTHR47723:SF22">
    <property type="entry name" value="RNASE H TYPE-1 DOMAIN-CONTAINING PROTEIN"/>
    <property type="match status" value="1"/>
</dbReference>
<dbReference type="InterPro" id="IPR002156">
    <property type="entry name" value="RNaseH_domain"/>
</dbReference>
<dbReference type="InterPro" id="IPR053151">
    <property type="entry name" value="RNase_H-like"/>
</dbReference>
<organism evidence="2 3">
    <name type="scientific">Hibiscus sabdariffa</name>
    <name type="common">roselle</name>
    <dbReference type="NCBI Taxonomy" id="183260"/>
    <lineage>
        <taxon>Eukaryota</taxon>
        <taxon>Viridiplantae</taxon>
        <taxon>Streptophyta</taxon>
        <taxon>Embryophyta</taxon>
        <taxon>Tracheophyta</taxon>
        <taxon>Spermatophyta</taxon>
        <taxon>Magnoliopsida</taxon>
        <taxon>eudicotyledons</taxon>
        <taxon>Gunneridae</taxon>
        <taxon>Pentapetalae</taxon>
        <taxon>rosids</taxon>
        <taxon>malvids</taxon>
        <taxon>Malvales</taxon>
        <taxon>Malvaceae</taxon>
        <taxon>Malvoideae</taxon>
        <taxon>Hibiscus</taxon>
    </lineage>
</organism>
<gene>
    <name evidence="2" type="ORF">V6N12_000175</name>
</gene>
<evidence type="ECO:0000259" key="1">
    <source>
        <dbReference type="Pfam" id="PF13456"/>
    </source>
</evidence>
<evidence type="ECO:0000313" key="3">
    <source>
        <dbReference type="Proteomes" id="UP001472677"/>
    </source>
</evidence>
<proteinExistence type="predicted"/>
<dbReference type="InterPro" id="IPR044730">
    <property type="entry name" value="RNase_H-like_dom_plant"/>
</dbReference>
<accession>A0ABR2B2W3</accession>
<evidence type="ECO:0000313" key="2">
    <source>
        <dbReference type="EMBL" id="KAK8501069.1"/>
    </source>
</evidence>
<dbReference type="PANTHER" id="PTHR47723">
    <property type="entry name" value="OS05G0353850 PROTEIN"/>
    <property type="match status" value="1"/>
</dbReference>
<dbReference type="SUPFAM" id="SSF53098">
    <property type="entry name" value="Ribonuclease H-like"/>
    <property type="match status" value="1"/>
</dbReference>
<dbReference type="CDD" id="cd06222">
    <property type="entry name" value="RNase_H_like"/>
    <property type="match status" value="1"/>
</dbReference>
<dbReference type="Gene3D" id="3.30.420.10">
    <property type="entry name" value="Ribonuclease H-like superfamily/Ribonuclease H"/>
    <property type="match status" value="1"/>
</dbReference>
<dbReference type="Proteomes" id="UP001472677">
    <property type="component" value="Unassembled WGS sequence"/>
</dbReference>